<evidence type="ECO:0000256" key="3">
    <source>
        <dbReference type="ARBA" id="ARBA00022737"/>
    </source>
</evidence>
<organism evidence="7 8">
    <name type="scientific">Orchesella dallaii</name>
    <dbReference type="NCBI Taxonomy" id="48710"/>
    <lineage>
        <taxon>Eukaryota</taxon>
        <taxon>Metazoa</taxon>
        <taxon>Ecdysozoa</taxon>
        <taxon>Arthropoda</taxon>
        <taxon>Hexapoda</taxon>
        <taxon>Collembola</taxon>
        <taxon>Entomobryomorpha</taxon>
        <taxon>Entomobryoidea</taxon>
        <taxon>Orchesellidae</taxon>
        <taxon>Orchesellinae</taxon>
        <taxon>Orchesella</taxon>
    </lineage>
</organism>
<dbReference type="InterPro" id="IPR002557">
    <property type="entry name" value="Chitin-bd_dom"/>
</dbReference>
<dbReference type="PANTHER" id="PTHR23301">
    <property type="entry name" value="CHITIN BINDING PERITROPHIN-A"/>
    <property type="match status" value="1"/>
</dbReference>
<evidence type="ECO:0000259" key="6">
    <source>
        <dbReference type="PROSITE" id="PS50940"/>
    </source>
</evidence>
<comment type="caution">
    <text evidence="7">The sequence shown here is derived from an EMBL/GenBank/DDBJ whole genome shotgun (WGS) entry which is preliminary data.</text>
</comment>
<keyword evidence="5" id="KW-0325">Glycoprotein</keyword>
<dbReference type="InterPro" id="IPR051940">
    <property type="entry name" value="Chitin_bind-dev_reg"/>
</dbReference>
<dbReference type="PANTHER" id="PTHR23301:SF0">
    <property type="entry name" value="CHITIN-BINDING TYPE-2 DOMAIN-CONTAINING PROTEIN-RELATED"/>
    <property type="match status" value="1"/>
</dbReference>
<name>A0ABP1Q7U8_9HEXA</name>
<dbReference type="EMBL" id="CAXLJM020000025">
    <property type="protein sequence ID" value="CAL8092616.1"/>
    <property type="molecule type" value="Genomic_DNA"/>
</dbReference>
<dbReference type="PROSITE" id="PS50940">
    <property type="entry name" value="CHIT_BIND_II"/>
    <property type="match status" value="1"/>
</dbReference>
<keyword evidence="2" id="KW-0732">Signal</keyword>
<evidence type="ECO:0000256" key="5">
    <source>
        <dbReference type="ARBA" id="ARBA00023180"/>
    </source>
</evidence>
<dbReference type="Gene3D" id="2.170.140.10">
    <property type="entry name" value="Chitin binding domain"/>
    <property type="match status" value="1"/>
</dbReference>
<feature type="domain" description="Chitin-binding type-2" evidence="6">
    <location>
        <begin position="43"/>
        <end position="101"/>
    </location>
</feature>
<dbReference type="Pfam" id="PF01607">
    <property type="entry name" value="CBM_14"/>
    <property type="match status" value="1"/>
</dbReference>
<keyword evidence="3" id="KW-0677">Repeat</keyword>
<dbReference type="SUPFAM" id="SSF57625">
    <property type="entry name" value="Invertebrate chitin-binding proteins"/>
    <property type="match status" value="1"/>
</dbReference>
<evidence type="ECO:0000256" key="4">
    <source>
        <dbReference type="ARBA" id="ARBA00023157"/>
    </source>
</evidence>
<proteinExistence type="predicted"/>
<dbReference type="Proteomes" id="UP001642540">
    <property type="component" value="Unassembled WGS sequence"/>
</dbReference>
<accession>A0ABP1Q7U8</accession>
<dbReference type="SMART" id="SM00494">
    <property type="entry name" value="ChtBD2"/>
    <property type="match status" value="1"/>
</dbReference>
<evidence type="ECO:0000313" key="7">
    <source>
        <dbReference type="EMBL" id="CAL8092616.1"/>
    </source>
</evidence>
<dbReference type="InterPro" id="IPR036508">
    <property type="entry name" value="Chitin-bd_dom_sf"/>
</dbReference>
<gene>
    <name evidence="7" type="ORF">ODALV1_LOCUS8277</name>
</gene>
<evidence type="ECO:0000313" key="8">
    <source>
        <dbReference type="Proteomes" id="UP001642540"/>
    </source>
</evidence>
<protein>
    <recommendedName>
        <fullName evidence="6">Chitin-binding type-2 domain-containing protein</fullName>
    </recommendedName>
</protein>
<evidence type="ECO:0000256" key="2">
    <source>
        <dbReference type="ARBA" id="ARBA00022729"/>
    </source>
</evidence>
<evidence type="ECO:0000256" key="1">
    <source>
        <dbReference type="ARBA" id="ARBA00022669"/>
    </source>
</evidence>
<sequence>MHGGSTILAFSNNGLEPEEPFDIARLQPVNDLEHYITKDFPRMIDCGPDETQNWYEPDAEDCSCYFVCTGTYYMHRRCGQGLVFDPDSEQCNWPDLVNCGERPLPWSYPDYNHNSHLY</sequence>
<keyword evidence="4" id="KW-1015">Disulfide bond</keyword>
<keyword evidence="1" id="KW-0147">Chitin-binding</keyword>
<keyword evidence="8" id="KW-1185">Reference proteome</keyword>
<reference evidence="7 8" key="1">
    <citation type="submission" date="2024-08" db="EMBL/GenBank/DDBJ databases">
        <authorList>
            <person name="Cucini C."/>
            <person name="Frati F."/>
        </authorList>
    </citation>
    <scope>NUCLEOTIDE SEQUENCE [LARGE SCALE GENOMIC DNA]</scope>
</reference>